<organism evidence="15 16">
    <name type="scientific">Liparis tanakae</name>
    <name type="common">Tanaka's snailfish</name>
    <dbReference type="NCBI Taxonomy" id="230148"/>
    <lineage>
        <taxon>Eukaryota</taxon>
        <taxon>Metazoa</taxon>
        <taxon>Chordata</taxon>
        <taxon>Craniata</taxon>
        <taxon>Vertebrata</taxon>
        <taxon>Euteleostomi</taxon>
        <taxon>Actinopterygii</taxon>
        <taxon>Neopterygii</taxon>
        <taxon>Teleostei</taxon>
        <taxon>Neoteleostei</taxon>
        <taxon>Acanthomorphata</taxon>
        <taxon>Eupercaria</taxon>
        <taxon>Perciformes</taxon>
        <taxon>Cottioidei</taxon>
        <taxon>Cottales</taxon>
        <taxon>Liparidae</taxon>
        <taxon>Liparis</taxon>
    </lineage>
</organism>
<accession>A0A4Z2E1V6</accession>
<dbReference type="PRINTS" id="PR00206">
    <property type="entry name" value="CONNEXIN"/>
</dbReference>
<dbReference type="GO" id="GO:0007267">
    <property type="term" value="P:cell-cell signaling"/>
    <property type="evidence" value="ECO:0007669"/>
    <property type="project" value="TreeGrafter"/>
</dbReference>
<evidence type="ECO:0000256" key="8">
    <source>
        <dbReference type="ARBA" id="ARBA00022989"/>
    </source>
</evidence>
<feature type="region of interest" description="Disordered" evidence="11">
    <location>
        <begin position="285"/>
        <end position="309"/>
    </location>
</feature>
<feature type="transmembrane region" description="Helical" evidence="12">
    <location>
        <begin position="162"/>
        <end position="185"/>
    </location>
</feature>
<dbReference type="GO" id="GO:0005922">
    <property type="term" value="C:connexin complex"/>
    <property type="evidence" value="ECO:0007669"/>
    <property type="project" value="InterPro"/>
</dbReference>
<keyword evidence="4" id="KW-1003">Cell membrane</keyword>
<dbReference type="AlphaFoldDB" id="A0A4Z2E1V6"/>
<evidence type="ECO:0000256" key="7">
    <source>
        <dbReference type="ARBA" id="ARBA00022949"/>
    </source>
</evidence>
<keyword evidence="7" id="KW-0965">Cell junction</keyword>
<keyword evidence="9 12" id="KW-0472">Membrane</keyword>
<evidence type="ECO:0000256" key="1">
    <source>
        <dbReference type="ARBA" id="ARBA00004610"/>
    </source>
</evidence>
<dbReference type="OrthoDB" id="8934037at2759"/>
<keyword evidence="5 10" id="KW-0812">Transmembrane</keyword>
<evidence type="ECO:0000256" key="9">
    <source>
        <dbReference type="ARBA" id="ARBA00023136"/>
    </source>
</evidence>
<feature type="transmembrane region" description="Helical" evidence="12">
    <location>
        <begin position="55"/>
        <end position="77"/>
    </location>
</feature>
<comment type="subunit">
    <text evidence="3 10">A connexon is composed of a hexamer of connexins.</text>
</comment>
<dbReference type="InterPro" id="IPR000500">
    <property type="entry name" value="Connexin"/>
</dbReference>
<feature type="transmembrane region" description="Helical" evidence="12">
    <location>
        <begin position="222"/>
        <end position="245"/>
    </location>
</feature>
<protein>
    <recommendedName>
        <fullName evidence="10">Gap junction protein</fullName>
    </recommendedName>
</protein>
<name>A0A4Z2E1V6_9TELE</name>
<keyword evidence="6 10" id="KW-0303">Gap junction</keyword>
<dbReference type="Gene3D" id="1.20.1440.80">
    <property type="entry name" value="Gap junction channel protein cysteine-rich domain"/>
    <property type="match status" value="1"/>
</dbReference>
<sequence length="309" mass="34569">MISIPQSVALGAADSCCCVHTCVCTPPTLEAKMNWGSFYAALSGVNRHSTGIGRVWLSVVFIFRILVLVVAAESVWADEKSGFVCNTQTPGCGSVCYDHFFPVSHVRLWALQLILVSTPALLVAMHVAHRRHADKKRLRRAGRVGPEELQRAQNQRFRIRGALWWTYMFSLLVRVLLELLFLFLFHRLYPGFRMLRLVKCSAPPCPNTVDCFVSRPTEKTLFTAFMLAASALCVLLNAAEAAFLLGRAARRWLRPPEDPDPAQGAWLSPRWSAYRQHEVNQVIADPSLRAKTTGTRKSPAEKTERCSAC</sequence>
<evidence type="ECO:0000256" key="10">
    <source>
        <dbReference type="RuleBase" id="RU000630"/>
    </source>
</evidence>
<dbReference type="InterPro" id="IPR013092">
    <property type="entry name" value="Connexin_N"/>
</dbReference>
<evidence type="ECO:0000259" key="14">
    <source>
        <dbReference type="SMART" id="SM01089"/>
    </source>
</evidence>
<comment type="function">
    <text evidence="10">One gap junction consists of a cluster of closely packed pairs of transmembrane channels, the connexons, through which materials of low MW diffuse from one cell to a neighboring cell.</text>
</comment>
<dbReference type="Pfam" id="PF00029">
    <property type="entry name" value="Connexin"/>
    <property type="match status" value="1"/>
</dbReference>
<evidence type="ECO:0000256" key="2">
    <source>
        <dbReference type="ARBA" id="ARBA00004651"/>
    </source>
</evidence>
<dbReference type="PROSITE" id="PS00408">
    <property type="entry name" value="CONNEXINS_2"/>
    <property type="match status" value="1"/>
</dbReference>
<dbReference type="PROSITE" id="PS00407">
    <property type="entry name" value="CONNEXINS_1"/>
    <property type="match status" value="1"/>
</dbReference>
<feature type="domain" description="Connexin cysteine-rich" evidence="14">
    <location>
        <begin position="177"/>
        <end position="244"/>
    </location>
</feature>
<evidence type="ECO:0000256" key="6">
    <source>
        <dbReference type="ARBA" id="ARBA00022868"/>
    </source>
</evidence>
<dbReference type="PANTHER" id="PTHR11984:SF20">
    <property type="entry name" value="GAP JUNCTION BETA-1 PROTEIN"/>
    <property type="match status" value="1"/>
</dbReference>
<dbReference type="InterPro" id="IPR017990">
    <property type="entry name" value="Connexin_CS"/>
</dbReference>
<dbReference type="InterPro" id="IPR038359">
    <property type="entry name" value="Connexin_N_sf"/>
</dbReference>
<comment type="caution">
    <text evidence="15">The sequence shown here is derived from an EMBL/GenBank/DDBJ whole genome shotgun (WGS) entry which is preliminary data.</text>
</comment>
<feature type="compositionally biased region" description="Basic and acidic residues" evidence="11">
    <location>
        <begin position="298"/>
        <end position="309"/>
    </location>
</feature>
<gene>
    <name evidence="15" type="primary">Gjb1</name>
    <name evidence="15" type="ORF">EYF80_067130</name>
</gene>
<dbReference type="SMART" id="SM00037">
    <property type="entry name" value="CNX"/>
    <property type="match status" value="1"/>
</dbReference>
<evidence type="ECO:0000313" key="15">
    <source>
        <dbReference type="EMBL" id="TNN22755.1"/>
    </source>
</evidence>
<keyword evidence="16" id="KW-1185">Reference proteome</keyword>
<proteinExistence type="inferred from homology"/>
<evidence type="ECO:0000256" key="12">
    <source>
        <dbReference type="SAM" id="Phobius"/>
    </source>
</evidence>
<dbReference type="Proteomes" id="UP000314294">
    <property type="component" value="Unassembled WGS sequence"/>
</dbReference>
<comment type="subcellular location">
    <subcellularLocation>
        <location evidence="1">Cell junction</location>
        <location evidence="1">Gap junction</location>
    </subcellularLocation>
    <subcellularLocation>
        <location evidence="2 10">Cell membrane</location>
        <topology evidence="2 10">Multi-pass membrane protein</topology>
    </subcellularLocation>
</comment>
<dbReference type="InterPro" id="IPR019570">
    <property type="entry name" value="Connexin_CCC"/>
</dbReference>
<dbReference type="SMART" id="SM01089">
    <property type="entry name" value="Connexin_CCC"/>
    <property type="match status" value="1"/>
</dbReference>
<feature type="transmembrane region" description="Helical" evidence="12">
    <location>
        <begin position="109"/>
        <end position="129"/>
    </location>
</feature>
<feature type="domain" description="Connexin N-terminal" evidence="13">
    <location>
        <begin position="74"/>
        <end position="107"/>
    </location>
</feature>
<evidence type="ECO:0000256" key="5">
    <source>
        <dbReference type="ARBA" id="ARBA00022692"/>
    </source>
</evidence>
<dbReference type="GO" id="GO:0005243">
    <property type="term" value="F:gap junction channel activity"/>
    <property type="evidence" value="ECO:0007669"/>
    <property type="project" value="TreeGrafter"/>
</dbReference>
<evidence type="ECO:0000259" key="13">
    <source>
        <dbReference type="SMART" id="SM00037"/>
    </source>
</evidence>
<evidence type="ECO:0000256" key="11">
    <source>
        <dbReference type="SAM" id="MobiDB-lite"/>
    </source>
</evidence>
<evidence type="ECO:0000256" key="4">
    <source>
        <dbReference type="ARBA" id="ARBA00022475"/>
    </source>
</evidence>
<comment type="similarity">
    <text evidence="10">Belongs to the connexin family.</text>
</comment>
<evidence type="ECO:0000313" key="16">
    <source>
        <dbReference type="Proteomes" id="UP000314294"/>
    </source>
</evidence>
<dbReference type="PANTHER" id="PTHR11984">
    <property type="entry name" value="CONNEXIN"/>
    <property type="match status" value="1"/>
</dbReference>
<evidence type="ECO:0000256" key="3">
    <source>
        <dbReference type="ARBA" id="ARBA00011455"/>
    </source>
</evidence>
<keyword evidence="8 12" id="KW-1133">Transmembrane helix</keyword>
<dbReference type="FunFam" id="1.20.1440.80:FF:000001">
    <property type="entry name" value="Gap junction alpha-1"/>
    <property type="match status" value="1"/>
</dbReference>
<reference evidence="15 16" key="1">
    <citation type="submission" date="2019-03" db="EMBL/GenBank/DDBJ databases">
        <title>First draft genome of Liparis tanakae, snailfish: a comprehensive survey of snailfish specific genes.</title>
        <authorList>
            <person name="Kim W."/>
            <person name="Song I."/>
            <person name="Jeong J.-H."/>
            <person name="Kim D."/>
            <person name="Kim S."/>
            <person name="Ryu S."/>
            <person name="Song J.Y."/>
            <person name="Lee S.K."/>
        </authorList>
    </citation>
    <scope>NUCLEOTIDE SEQUENCE [LARGE SCALE GENOMIC DNA]</scope>
    <source>
        <tissue evidence="15">Muscle</tissue>
    </source>
</reference>
<dbReference type="EMBL" id="SRLO01021154">
    <property type="protein sequence ID" value="TNN22755.1"/>
    <property type="molecule type" value="Genomic_DNA"/>
</dbReference>